<dbReference type="Proteomes" id="UP000235564">
    <property type="component" value="Unassembled WGS sequence"/>
</dbReference>
<comment type="caution">
    <text evidence="1">The sequence shown here is derived from an EMBL/GenBank/DDBJ whole genome shotgun (WGS) entry which is preliminary data.</text>
</comment>
<dbReference type="Gene3D" id="1.25.40.20">
    <property type="entry name" value="Ankyrin repeat-containing domain"/>
    <property type="match status" value="1"/>
</dbReference>
<reference evidence="1 2" key="1">
    <citation type="submission" date="2017-09" db="EMBL/GenBank/DDBJ databases">
        <title>Bacterial strain isolated from the female urinary microbiota.</title>
        <authorList>
            <person name="Thomas-White K."/>
            <person name="Kumar N."/>
            <person name="Forster S."/>
            <person name="Putonti C."/>
            <person name="Lawley T."/>
            <person name="Wolfe A.J."/>
        </authorList>
    </citation>
    <scope>NUCLEOTIDE SEQUENCE [LARGE SCALE GENOMIC DNA]</scope>
    <source>
        <strain evidence="1 2">UMB0536</strain>
    </source>
</reference>
<evidence type="ECO:0000313" key="2">
    <source>
        <dbReference type="Proteomes" id="UP000235564"/>
    </source>
</evidence>
<proteinExistence type="predicted"/>
<dbReference type="SUPFAM" id="SSF48403">
    <property type="entry name" value="Ankyrin repeat"/>
    <property type="match status" value="1"/>
</dbReference>
<gene>
    <name evidence="1" type="ORF">CJ231_08150</name>
</gene>
<organism evidence="1 2">
    <name type="scientific">Hoylesella buccalis</name>
    <dbReference type="NCBI Taxonomy" id="28127"/>
    <lineage>
        <taxon>Bacteria</taxon>
        <taxon>Pseudomonadati</taxon>
        <taxon>Bacteroidota</taxon>
        <taxon>Bacteroidia</taxon>
        <taxon>Bacteroidales</taxon>
        <taxon>Prevotellaceae</taxon>
        <taxon>Hoylesella</taxon>
    </lineage>
</organism>
<dbReference type="RefSeq" id="WP_023058198.1">
    <property type="nucleotide sequence ID" value="NZ_PNGJ01000006.1"/>
</dbReference>
<dbReference type="PROSITE" id="PS51257">
    <property type="entry name" value="PROKAR_LIPOPROTEIN"/>
    <property type="match status" value="1"/>
</dbReference>
<dbReference type="OrthoDB" id="1083132at2"/>
<dbReference type="InterPro" id="IPR002110">
    <property type="entry name" value="Ankyrin_rpt"/>
</dbReference>
<name>A0A2N6QQ34_9BACT</name>
<dbReference type="InterPro" id="IPR036770">
    <property type="entry name" value="Ankyrin_rpt-contain_sf"/>
</dbReference>
<dbReference type="AlphaFoldDB" id="A0A2N6QQ34"/>
<sequence length="247" mass="28288">MKYYINICLICIIVLSCGQKHSFKNVRGFERKEVAEFLKYVVDEDTSGIINYIANHKDMDIDEPNAYSQRSLLMWTISNGKYLSFKCLLHLGANPNYICRKDGSTPLILASGYLDKNYNIDKRYLIDLLDAGADPTIKAIDPATGLERSAPYKAAGTSLLYVKELIEKGKVPPQFTTNEISMLEVAAIQHKVDIVYYLCVSKRQSLMAPLKTYGKDSRKLIDIVREWNFKPDSKYYILQKEILEIYK</sequence>
<dbReference type="EMBL" id="PNGJ01000006">
    <property type="protein sequence ID" value="PMC23865.1"/>
    <property type="molecule type" value="Genomic_DNA"/>
</dbReference>
<accession>A0A2N6QQ34</accession>
<protein>
    <submittedName>
        <fullName evidence="1">Ankyrin repeat domain-containing protein</fullName>
    </submittedName>
</protein>
<dbReference type="SMART" id="SM00248">
    <property type="entry name" value="ANK"/>
    <property type="match status" value="2"/>
</dbReference>
<evidence type="ECO:0000313" key="1">
    <source>
        <dbReference type="EMBL" id="PMC23865.1"/>
    </source>
</evidence>